<evidence type="ECO:0000256" key="5">
    <source>
        <dbReference type="SAM" id="Phobius"/>
    </source>
</evidence>
<dbReference type="GO" id="GO:0016020">
    <property type="term" value="C:membrane"/>
    <property type="evidence" value="ECO:0007669"/>
    <property type="project" value="UniProtKB-SubCell"/>
</dbReference>
<proteinExistence type="predicted"/>
<keyword evidence="2 5" id="KW-0812">Transmembrane</keyword>
<gene>
    <name evidence="7" type="ORF">GCM10011499_39400</name>
</gene>
<evidence type="ECO:0000256" key="3">
    <source>
        <dbReference type="ARBA" id="ARBA00022989"/>
    </source>
</evidence>
<dbReference type="Proteomes" id="UP000596977">
    <property type="component" value="Unassembled WGS sequence"/>
</dbReference>
<evidence type="ECO:0000313" key="7">
    <source>
        <dbReference type="EMBL" id="GGA65062.1"/>
    </source>
</evidence>
<evidence type="ECO:0000259" key="6">
    <source>
        <dbReference type="Pfam" id="PF01794"/>
    </source>
</evidence>
<dbReference type="InterPro" id="IPR013130">
    <property type="entry name" value="Fe3_Rdtase_TM_dom"/>
</dbReference>
<feature type="transmembrane region" description="Helical" evidence="5">
    <location>
        <begin position="49"/>
        <end position="72"/>
    </location>
</feature>
<keyword evidence="8" id="KW-1185">Reference proteome</keyword>
<feature type="transmembrane region" description="Helical" evidence="5">
    <location>
        <begin position="126"/>
        <end position="149"/>
    </location>
</feature>
<comment type="subcellular location">
    <subcellularLocation>
        <location evidence="1">Membrane</location>
        <topology evidence="1">Multi-pass membrane protein</topology>
    </subcellularLocation>
</comment>
<keyword evidence="4 5" id="KW-0472">Membrane</keyword>
<sequence>MIFRREWGIYAIFLAMIHTVIILAGWVTWDIPGIFGLAFHPTLDRYVMVQHGFGLANLIGIVALFYGLALMLTSSDWAVRFLGGPIWKFVQRGAYVLWALVAVHGGYFLFMHFVDYHRAVPPPNPLSWPFVSLVALVLTLRSAAFFQVWRQARRDRKRTLPLSA</sequence>
<evidence type="ECO:0000256" key="2">
    <source>
        <dbReference type="ARBA" id="ARBA00022692"/>
    </source>
</evidence>
<evidence type="ECO:0000256" key="1">
    <source>
        <dbReference type="ARBA" id="ARBA00004141"/>
    </source>
</evidence>
<feature type="transmembrane region" description="Helical" evidence="5">
    <location>
        <begin position="93"/>
        <end position="114"/>
    </location>
</feature>
<name>A0A916W4A1_9HYPH</name>
<reference evidence="7 8" key="1">
    <citation type="journal article" date="2014" name="Int. J. Syst. Evol. Microbiol.">
        <title>Complete genome sequence of Corynebacterium casei LMG S-19264T (=DSM 44701T), isolated from a smear-ripened cheese.</title>
        <authorList>
            <consortium name="US DOE Joint Genome Institute (JGI-PGF)"/>
            <person name="Walter F."/>
            <person name="Albersmeier A."/>
            <person name="Kalinowski J."/>
            <person name="Ruckert C."/>
        </authorList>
    </citation>
    <scope>NUCLEOTIDE SEQUENCE [LARGE SCALE GENOMIC DNA]</scope>
    <source>
        <strain evidence="7 8">CGMCC 1.15896</strain>
    </source>
</reference>
<protein>
    <recommendedName>
        <fullName evidence="6">Ferric oxidoreductase domain-containing protein</fullName>
    </recommendedName>
</protein>
<dbReference type="AlphaFoldDB" id="A0A916W4A1"/>
<feature type="domain" description="Ferric oxidoreductase" evidence="6">
    <location>
        <begin position="2"/>
        <end position="101"/>
    </location>
</feature>
<organism evidence="7 8">
    <name type="scientific">Pelagibacterium lentulum</name>
    <dbReference type="NCBI Taxonomy" id="2029865"/>
    <lineage>
        <taxon>Bacteria</taxon>
        <taxon>Pseudomonadati</taxon>
        <taxon>Pseudomonadota</taxon>
        <taxon>Alphaproteobacteria</taxon>
        <taxon>Hyphomicrobiales</taxon>
        <taxon>Devosiaceae</taxon>
        <taxon>Pelagibacterium</taxon>
    </lineage>
</organism>
<keyword evidence="3 5" id="KW-1133">Transmembrane helix</keyword>
<evidence type="ECO:0000256" key="4">
    <source>
        <dbReference type="ARBA" id="ARBA00023136"/>
    </source>
</evidence>
<dbReference type="EMBL" id="BMKB01000014">
    <property type="protein sequence ID" value="GGA65062.1"/>
    <property type="molecule type" value="Genomic_DNA"/>
</dbReference>
<evidence type="ECO:0000313" key="8">
    <source>
        <dbReference type="Proteomes" id="UP000596977"/>
    </source>
</evidence>
<feature type="transmembrane region" description="Helical" evidence="5">
    <location>
        <begin position="7"/>
        <end position="29"/>
    </location>
</feature>
<dbReference type="Pfam" id="PF01794">
    <property type="entry name" value="Ferric_reduct"/>
    <property type="match status" value="1"/>
</dbReference>
<comment type="caution">
    <text evidence="7">The sequence shown here is derived from an EMBL/GenBank/DDBJ whole genome shotgun (WGS) entry which is preliminary data.</text>
</comment>
<accession>A0A916W4A1</accession>